<dbReference type="Pfam" id="PF04198">
    <property type="entry name" value="Sugar-bind"/>
    <property type="match status" value="1"/>
</dbReference>
<feature type="domain" description="Sugar-binding" evidence="5">
    <location>
        <begin position="145"/>
        <end position="394"/>
    </location>
</feature>
<dbReference type="Gene3D" id="3.40.50.1360">
    <property type="match status" value="1"/>
</dbReference>
<evidence type="ECO:0000313" key="8">
    <source>
        <dbReference type="Proteomes" id="UP000007832"/>
    </source>
</evidence>
<keyword evidence="3" id="KW-0238">DNA-binding</keyword>
<keyword evidence="4" id="KW-0804">Transcription</keyword>
<accession>F9NWM4</accession>
<name>F9NWM4_9ACTN</name>
<keyword evidence="2" id="KW-0805">Transcription regulation</keyword>
<evidence type="ECO:0000256" key="2">
    <source>
        <dbReference type="ARBA" id="ARBA00023015"/>
    </source>
</evidence>
<evidence type="ECO:0000259" key="6">
    <source>
        <dbReference type="Pfam" id="PF13518"/>
    </source>
</evidence>
<evidence type="ECO:0000256" key="3">
    <source>
        <dbReference type="ARBA" id="ARBA00023125"/>
    </source>
</evidence>
<dbReference type="InterPro" id="IPR036388">
    <property type="entry name" value="WH-like_DNA-bd_sf"/>
</dbReference>
<evidence type="ECO:0000313" key="7">
    <source>
        <dbReference type="EMBL" id="EGR96597.1"/>
    </source>
</evidence>
<comment type="caution">
    <text evidence="7">The sequence shown here is derived from an EMBL/GenBank/DDBJ whole genome shotgun (WGS) entry which is preliminary data.</text>
</comment>
<protein>
    <submittedName>
        <fullName evidence="7">Sugar-binding domain protein</fullName>
    </submittedName>
</protein>
<evidence type="ECO:0000256" key="4">
    <source>
        <dbReference type="ARBA" id="ARBA00023163"/>
    </source>
</evidence>
<sequence>MPKNSDPKIVAAGTAVSRSMKTPSSWCHPLTPVYSPVAADPVGFRKRGPSSRPCGGSDVAQSNINGPTESRFCTYVHGKGGGMNELSNDVWTAASMYYMQGETMDAIASHLGTSRSTVSRLLKQARQSGVVRITLSEPTGLRSGLDSTLTRMFGVNTTVVPVKSGTTEIHRLDQVARIAGQMVTDMVEDNSAVGIAWGTTLDAVTHYVVPKDVKGVSVVQMNGSANPASSGIPYVGSILSRMAAAFGGEVIHFPVPTFFDSASTKAAMWQERSVQAVLKAHRELDLAVFGVGALDSPVPSHVYSAGYMTEEEKASLVHAGVVGDVNTVFLKADGAYDVEFNKRATGLAPFQLQRIPRRLCVVAGRAKAIGLLAALRARVATDLVVDDATARAVLDLM</sequence>
<dbReference type="GO" id="GO:0030246">
    <property type="term" value="F:carbohydrate binding"/>
    <property type="evidence" value="ECO:0007669"/>
    <property type="project" value="InterPro"/>
</dbReference>
<dbReference type="Gene3D" id="1.10.10.10">
    <property type="entry name" value="Winged helix-like DNA-binding domain superfamily/Winged helix DNA-binding domain"/>
    <property type="match status" value="1"/>
</dbReference>
<dbReference type="SUPFAM" id="SSF88659">
    <property type="entry name" value="Sigma3 and sigma4 domains of RNA polymerase sigma factors"/>
    <property type="match status" value="1"/>
</dbReference>
<dbReference type="InterPro" id="IPR037171">
    <property type="entry name" value="NagB/RpiA_transferase-like"/>
</dbReference>
<dbReference type="InterPro" id="IPR007324">
    <property type="entry name" value="Sugar-bd_dom_put"/>
</dbReference>
<dbReference type="SUPFAM" id="SSF100950">
    <property type="entry name" value="NagB/RpiA/CoA transferase-like"/>
    <property type="match status" value="1"/>
</dbReference>
<reference evidence="7 8" key="1">
    <citation type="submission" date="2011-07" db="EMBL/GenBank/DDBJ databases">
        <title>Genome Sequence of Propionibacterium acnes SK182B-JCVI.</title>
        <authorList>
            <person name="Durkin A.S."/>
            <person name="Madupu R."/>
            <person name="Hostetler J."/>
            <person name="Radune D."/>
            <person name="Torralba M."/>
            <person name="Methe B."/>
            <person name="Sutton G."/>
            <person name="Strausberg R.L."/>
            <person name="Nelson K.E."/>
        </authorList>
    </citation>
    <scope>NUCLEOTIDE SEQUENCE [LARGE SCALE GENOMIC DNA]</scope>
    <source>
        <strain evidence="7 8">SK182B-JCVI</strain>
    </source>
</reference>
<organism evidence="7 8">
    <name type="scientific">[Propionibacterium] namnetense SK182B-JCVI</name>
    <dbReference type="NCBI Taxonomy" id="1051006"/>
    <lineage>
        <taxon>Bacteria</taxon>
        <taxon>Bacillati</taxon>
        <taxon>Actinomycetota</taxon>
        <taxon>Actinomycetes</taxon>
        <taxon>Propionibacteriales</taxon>
        <taxon>Propionibacteriaceae</taxon>
        <taxon>Cutibacterium</taxon>
    </lineage>
</organism>
<dbReference type="EMBL" id="AFUN01000035">
    <property type="protein sequence ID" value="EGR96597.1"/>
    <property type="molecule type" value="Genomic_DNA"/>
</dbReference>
<dbReference type="InterPro" id="IPR055247">
    <property type="entry name" value="InsJ-like_HTH"/>
</dbReference>
<dbReference type="Proteomes" id="UP000007832">
    <property type="component" value="Unassembled WGS sequence"/>
</dbReference>
<evidence type="ECO:0000256" key="1">
    <source>
        <dbReference type="ARBA" id="ARBA00010466"/>
    </source>
</evidence>
<dbReference type="InterPro" id="IPR051054">
    <property type="entry name" value="SorC_transcr_regulators"/>
</dbReference>
<dbReference type="PANTHER" id="PTHR34294:SF1">
    <property type="entry name" value="TRANSCRIPTIONAL REGULATOR LSRR"/>
    <property type="match status" value="1"/>
</dbReference>
<dbReference type="Pfam" id="PF13518">
    <property type="entry name" value="HTH_28"/>
    <property type="match status" value="1"/>
</dbReference>
<comment type="similarity">
    <text evidence="1">Belongs to the SorC transcriptional regulatory family.</text>
</comment>
<dbReference type="AlphaFoldDB" id="F9NWM4"/>
<dbReference type="STRING" id="1574624.GCA_001642025_01530"/>
<dbReference type="GO" id="GO:0003677">
    <property type="term" value="F:DNA binding"/>
    <property type="evidence" value="ECO:0007669"/>
    <property type="project" value="UniProtKB-KW"/>
</dbReference>
<dbReference type="eggNOG" id="COG2390">
    <property type="taxonomic scope" value="Bacteria"/>
</dbReference>
<dbReference type="PANTHER" id="PTHR34294">
    <property type="entry name" value="TRANSCRIPTIONAL REGULATOR-RELATED"/>
    <property type="match status" value="1"/>
</dbReference>
<dbReference type="InterPro" id="IPR013324">
    <property type="entry name" value="RNA_pol_sigma_r3/r4-like"/>
</dbReference>
<evidence type="ECO:0000259" key="5">
    <source>
        <dbReference type="Pfam" id="PF04198"/>
    </source>
</evidence>
<proteinExistence type="inferred from homology"/>
<feature type="domain" description="Insertion element IS150 protein InsJ-like helix-turn-helix" evidence="6">
    <location>
        <begin position="96"/>
        <end position="130"/>
    </location>
</feature>
<gene>
    <name evidence="7" type="ORF">HMPREF1162_1392</name>
</gene>
<dbReference type="PATRIC" id="fig|1051006.4.peg.1581"/>